<accession>A0A1B8HMU9</accession>
<dbReference type="Proteomes" id="UP000092247">
    <property type="component" value="Unassembled WGS sequence"/>
</dbReference>
<sequence>MKTIKLEAGHLYSFSDVKNINEEVQAILLPLITAVENEAESDTYFMVKAIRRLMNNQFDTLSRLEEVIK</sequence>
<comment type="caution">
    <text evidence="1">The sequence shown here is derived from an EMBL/GenBank/DDBJ whole genome shotgun (WGS) entry which is preliminary data.</text>
</comment>
<organism evidence="1 2">
    <name type="scientific">Morganella psychrotolerans</name>
    <dbReference type="NCBI Taxonomy" id="368603"/>
    <lineage>
        <taxon>Bacteria</taxon>
        <taxon>Pseudomonadati</taxon>
        <taxon>Pseudomonadota</taxon>
        <taxon>Gammaproteobacteria</taxon>
        <taxon>Enterobacterales</taxon>
        <taxon>Morganellaceae</taxon>
        <taxon>Morganella</taxon>
    </lineage>
</organism>
<evidence type="ECO:0000313" key="1">
    <source>
        <dbReference type="EMBL" id="OBU10773.1"/>
    </source>
</evidence>
<gene>
    <name evidence="1" type="ORF">AYY17_14740</name>
</gene>
<proteinExistence type="predicted"/>
<dbReference type="EMBL" id="LZEX01000002">
    <property type="protein sequence ID" value="OBU10773.1"/>
    <property type="molecule type" value="Genomic_DNA"/>
</dbReference>
<evidence type="ECO:0000313" key="2">
    <source>
        <dbReference type="Proteomes" id="UP000092247"/>
    </source>
</evidence>
<reference evidence="1 2" key="1">
    <citation type="submission" date="2016-06" db="EMBL/GenBank/DDBJ databases">
        <authorList>
            <person name="Kjaerup R.B."/>
            <person name="Dalgaard T.S."/>
            <person name="Juul-Madsen H.R."/>
        </authorList>
    </citation>
    <scope>NUCLEOTIDE SEQUENCE [LARGE SCALE GENOMIC DNA]</scope>
    <source>
        <strain evidence="1 2">GCSL-Mp3</strain>
    </source>
</reference>
<name>A0A1B8HMU9_9GAMM</name>
<dbReference type="RefSeq" id="WP_067421498.1">
    <property type="nucleotide sequence ID" value="NZ_LZEX01000002.1"/>
</dbReference>
<dbReference type="AlphaFoldDB" id="A0A1B8HMU9"/>
<protein>
    <submittedName>
        <fullName evidence="1">Uncharacterized protein</fullName>
    </submittedName>
</protein>